<evidence type="ECO:0000313" key="2">
    <source>
        <dbReference type="EMBL" id="TDZ25403.1"/>
    </source>
</evidence>
<reference evidence="3" key="2">
    <citation type="journal article" date="2019" name="Mol. Plant Microbe Interact.">
        <title>Genome sequence resources for four phytopathogenic fungi from the Colletotrichum orbiculare species complex.</title>
        <authorList>
            <person name="Gan P."/>
            <person name="Tsushima A."/>
            <person name="Narusaka M."/>
            <person name="Narusaka Y."/>
            <person name="Takano Y."/>
            <person name="Kubo Y."/>
            <person name="Shirasu K."/>
        </authorList>
    </citation>
    <scope>GENOME REANNOTATION</scope>
    <source>
        <strain evidence="3">104-T / ATCC 96160 / CBS 514.97 / LARS 414 / MAFF 240422</strain>
    </source>
</reference>
<dbReference type="EMBL" id="AMCV02000002">
    <property type="protein sequence ID" value="TDZ25403.1"/>
    <property type="molecule type" value="Genomic_DNA"/>
</dbReference>
<keyword evidence="1" id="KW-0732">Signal</keyword>
<evidence type="ECO:0000313" key="3">
    <source>
        <dbReference type="Proteomes" id="UP000014480"/>
    </source>
</evidence>
<dbReference type="OrthoDB" id="4789510at2759"/>
<dbReference type="AlphaFoldDB" id="A0A484G581"/>
<name>A0A484G581_COLOR</name>
<feature type="chain" id="PRO_5019797845" evidence="1">
    <location>
        <begin position="20"/>
        <end position="95"/>
    </location>
</feature>
<gene>
    <name evidence="2" type="ORF">Cob_v002018</name>
</gene>
<organism evidence="2 3">
    <name type="scientific">Colletotrichum orbiculare (strain 104-T / ATCC 96160 / CBS 514.97 / LARS 414 / MAFF 240422)</name>
    <name type="common">Cucumber anthracnose fungus</name>
    <name type="synonym">Colletotrichum lagenarium</name>
    <dbReference type="NCBI Taxonomy" id="1213857"/>
    <lineage>
        <taxon>Eukaryota</taxon>
        <taxon>Fungi</taxon>
        <taxon>Dikarya</taxon>
        <taxon>Ascomycota</taxon>
        <taxon>Pezizomycotina</taxon>
        <taxon>Sordariomycetes</taxon>
        <taxon>Hypocreomycetidae</taxon>
        <taxon>Glomerellales</taxon>
        <taxon>Glomerellaceae</taxon>
        <taxon>Colletotrichum</taxon>
        <taxon>Colletotrichum orbiculare species complex</taxon>
    </lineage>
</organism>
<sequence>MRFSALVSVFTIFVSAVAAQRGIGGECRDDRDCIRCLANRTPLICKTDVFPSSDDQNHSSKTEDIAKLTLLTLVSKRMHQAVLVYDYIVVNLDLT</sequence>
<feature type="signal peptide" evidence="1">
    <location>
        <begin position="1"/>
        <end position="19"/>
    </location>
</feature>
<evidence type="ECO:0000256" key="1">
    <source>
        <dbReference type="SAM" id="SignalP"/>
    </source>
</evidence>
<protein>
    <submittedName>
        <fullName evidence="2">Uncharacterized protein</fullName>
    </submittedName>
</protein>
<accession>A0A484G581</accession>
<dbReference type="Proteomes" id="UP000014480">
    <property type="component" value="Unassembled WGS sequence"/>
</dbReference>
<keyword evidence="3" id="KW-1185">Reference proteome</keyword>
<reference evidence="3" key="1">
    <citation type="journal article" date="2013" name="New Phytol.">
        <title>Comparative genomic and transcriptomic analyses reveal the hemibiotrophic stage shift of Colletotrichum fungi.</title>
        <authorList>
            <person name="Gan P."/>
            <person name="Ikeda K."/>
            <person name="Irieda H."/>
            <person name="Narusaka M."/>
            <person name="O'Connell R.J."/>
            <person name="Narusaka Y."/>
            <person name="Takano Y."/>
            <person name="Kubo Y."/>
            <person name="Shirasu K."/>
        </authorList>
    </citation>
    <scope>NUCLEOTIDE SEQUENCE [LARGE SCALE GENOMIC DNA]</scope>
    <source>
        <strain evidence="3">104-T / ATCC 96160 / CBS 514.97 / LARS 414 / MAFF 240422</strain>
    </source>
</reference>
<proteinExistence type="predicted"/>
<comment type="caution">
    <text evidence="2">The sequence shown here is derived from an EMBL/GenBank/DDBJ whole genome shotgun (WGS) entry which is preliminary data.</text>
</comment>